<evidence type="ECO:0000313" key="2">
    <source>
        <dbReference type="EMBL" id="WAL61808.1"/>
    </source>
</evidence>
<sequence length="63" mass="7319">MVIRQAADKPEMHQREGDRPSCHLTQQSPDNSYRQAMTAMALLKLPMAMNVKNQRQSWAIDRH</sequence>
<gene>
    <name evidence="2" type="ORF">OXH18_07440</name>
</gene>
<protein>
    <submittedName>
        <fullName evidence="2">Uncharacterized protein</fullName>
    </submittedName>
</protein>
<keyword evidence="3" id="KW-1185">Reference proteome</keyword>
<evidence type="ECO:0000313" key="3">
    <source>
        <dbReference type="Proteomes" id="UP001163152"/>
    </source>
</evidence>
<dbReference type="Proteomes" id="UP001163152">
    <property type="component" value="Chromosome"/>
</dbReference>
<name>A0A9E8ZIC2_9CYAN</name>
<dbReference type="KEGG" id="tsin:OXH18_07440"/>
<feature type="region of interest" description="Disordered" evidence="1">
    <location>
        <begin position="1"/>
        <end position="31"/>
    </location>
</feature>
<dbReference type="RefSeq" id="WP_268611855.1">
    <property type="nucleotide sequence ID" value="NZ_CP113797.1"/>
</dbReference>
<reference evidence="2" key="1">
    <citation type="submission" date="2022-12" db="EMBL/GenBank/DDBJ databases">
        <title>Polyphasic identification of a Novel Hot-Spring Cyanobacterium Ocullathermofonsia sinensis gen nov. sp. nov. and Genomic Insights on its Adaptations to the Thermal Habitat.</title>
        <authorList>
            <person name="Daroch M."/>
            <person name="Tang J."/>
            <person name="Jiang Y."/>
        </authorList>
    </citation>
    <scope>NUCLEOTIDE SEQUENCE</scope>
    <source>
        <strain evidence="2">PKUAC-SCTA174</strain>
    </source>
</reference>
<proteinExistence type="predicted"/>
<dbReference type="EMBL" id="CP113797">
    <property type="protein sequence ID" value="WAL61808.1"/>
    <property type="molecule type" value="Genomic_DNA"/>
</dbReference>
<dbReference type="AlphaFoldDB" id="A0A9E8ZIC2"/>
<accession>A0A9E8ZIC2</accession>
<feature type="compositionally biased region" description="Basic and acidic residues" evidence="1">
    <location>
        <begin position="1"/>
        <end position="21"/>
    </location>
</feature>
<organism evidence="2 3">
    <name type="scientific">Thermocoleostomius sinensis A174</name>
    <dbReference type="NCBI Taxonomy" id="2016057"/>
    <lineage>
        <taxon>Bacteria</taxon>
        <taxon>Bacillati</taxon>
        <taxon>Cyanobacteriota</taxon>
        <taxon>Cyanophyceae</taxon>
        <taxon>Oculatellales</taxon>
        <taxon>Oculatellaceae</taxon>
        <taxon>Thermocoleostomius</taxon>
    </lineage>
</organism>
<evidence type="ECO:0000256" key="1">
    <source>
        <dbReference type="SAM" id="MobiDB-lite"/>
    </source>
</evidence>